<dbReference type="GO" id="GO:0031992">
    <property type="term" value="F:energy transducer activity"/>
    <property type="evidence" value="ECO:0007669"/>
    <property type="project" value="TreeGrafter"/>
</dbReference>
<feature type="transmembrane region" description="Helical" evidence="11">
    <location>
        <begin position="12"/>
        <end position="34"/>
    </location>
</feature>
<dbReference type="OrthoDB" id="1685233at2"/>
<keyword evidence="8 11" id="KW-1133">Transmembrane helix</keyword>
<evidence type="ECO:0000256" key="4">
    <source>
        <dbReference type="ARBA" id="ARBA00022475"/>
    </source>
</evidence>
<feature type="domain" description="TonB C-terminal" evidence="12">
    <location>
        <begin position="176"/>
        <end position="272"/>
    </location>
</feature>
<dbReference type="PANTHER" id="PTHR33446">
    <property type="entry name" value="PROTEIN TONB-RELATED"/>
    <property type="match status" value="1"/>
</dbReference>
<dbReference type="InterPro" id="IPR037682">
    <property type="entry name" value="TonB_C"/>
</dbReference>
<keyword evidence="3" id="KW-0813">Transport</keyword>
<evidence type="ECO:0000256" key="7">
    <source>
        <dbReference type="ARBA" id="ARBA00022927"/>
    </source>
</evidence>
<dbReference type="GO" id="GO:0098797">
    <property type="term" value="C:plasma membrane protein complex"/>
    <property type="evidence" value="ECO:0007669"/>
    <property type="project" value="TreeGrafter"/>
</dbReference>
<feature type="compositionally biased region" description="Low complexity" evidence="10">
    <location>
        <begin position="149"/>
        <end position="164"/>
    </location>
</feature>
<evidence type="ECO:0000256" key="1">
    <source>
        <dbReference type="ARBA" id="ARBA00004383"/>
    </source>
</evidence>
<dbReference type="PROSITE" id="PS52015">
    <property type="entry name" value="TONB_CTD"/>
    <property type="match status" value="1"/>
</dbReference>
<dbReference type="RefSeq" id="WP_002729543.1">
    <property type="nucleotide sequence ID" value="NZ_CAHP01000023.1"/>
</dbReference>
<dbReference type="PANTHER" id="PTHR33446:SF2">
    <property type="entry name" value="PROTEIN TONB"/>
    <property type="match status" value="1"/>
</dbReference>
<comment type="similarity">
    <text evidence="2">Belongs to the TonB family.</text>
</comment>
<evidence type="ECO:0000256" key="6">
    <source>
        <dbReference type="ARBA" id="ARBA00022692"/>
    </source>
</evidence>
<dbReference type="STRING" id="1150626.PHAMO_30144"/>
<dbReference type="Proteomes" id="UP000004169">
    <property type="component" value="Unassembled WGS sequence"/>
</dbReference>
<comment type="subcellular location">
    <subcellularLocation>
        <location evidence="1">Cell inner membrane</location>
        <topology evidence="1">Single-pass membrane protein</topology>
        <orientation evidence="1">Periplasmic side</orientation>
    </subcellularLocation>
</comment>
<evidence type="ECO:0000256" key="9">
    <source>
        <dbReference type="ARBA" id="ARBA00023136"/>
    </source>
</evidence>
<sequence>MKPVLAVSSRQGAVGGGLSLILHAGLLAAGLWGMRQVAVPSSELAVEVALVSVADTGTATPTLTSAPTPAPASVPVPALTQPSPPKAVHPIRPPAPQRAVPSPVPVKMKSAPRVPDASPPSEEGPSEPVSEPMATETGEVGGEPHSVPVGTTVGAATATGAATGARGGAAAGGREDADLRAEPLDTPPPSYPLAARRRGLEGRVLLRIGIDERGQVAAIDLAASSGSETLDDAAVAAVRQWRFRPERRDRKSVAATILVPIRFQLGGVVVARSE</sequence>
<gene>
    <name evidence="13" type="ORF">PHAMO_30144</name>
</gene>
<evidence type="ECO:0000256" key="5">
    <source>
        <dbReference type="ARBA" id="ARBA00022519"/>
    </source>
</evidence>
<dbReference type="GO" id="GO:0055085">
    <property type="term" value="P:transmembrane transport"/>
    <property type="evidence" value="ECO:0007669"/>
    <property type="project" value="InterPro"/>
</dbReference>
<dbReference type="NCBIfam" id="TIGR01352">
    <property type="entry name" value="tonB_Cterm"/>
    <property type="match status" value="1"/>
</dbReference>
<organism evidence="13 14">
    <name type="scientific">Magnetospirillum molischianum DSM 120</name>
    <dbReference type="NCBI Taxonomy" id="1150626"/>
    <lineage>
        <taxon>Bacteria</taxon>
        <taxon>Pseudomonadati</taxon>
        <taxon>Pseudomonadota</taxon>
        <taxon>Alphaproteobacteria</taxon>
        <taxon>Rhodospirillales</taxon>
        <taxon>Rhodospirillaceae</taxon>
        <taxon>Magnetospirillum</taxon>
    </lineage>
</organism>
<feature type="compositionally biased region" description="Low complexity" evidence="10">
    <location>
        <begin position="119"/>
        <end position="132"/>
    </location>
</feature>
<dbReference type="AlphaFoldDB" id="H8FUF0"/>
<evidence type="ECO:0000256" key="2">
    <source>
        <dbReference type="ARBA" id="ARBA00006555"/>
    </source>
</evidence>
<keyword evidence="7" id="KW-0653">Protein transport</keyword>
<protein>
    <submittedName>
        <fullName evidence="13">Putative TonB-like</fullName>
    </submittedName>
</protein>
<evidence type="ECO:0000256" key="10">
    <source>
        <dbReference type="SAM" id="MobiDB-lite"/>
    </source>
</evidence>
<accession>H8FUF0</accession>
<evidence type="ECO:0000259" key="12">
    <source>
        <dbReference type="PROSITE" id="PS52015"/>
    </source>
</evidence>
<evidence type="ECO:0000256" key="3">
    <source>
        <dbReference type="ARBA" id="ARBA00022448"/>
    </source>
</evidence>
<dbReference type="Pfam" id="PF03544">
    <property type="entry name" value="TonB_C"/>
    <property type="match status" value="1"/>
</dbReference>
<keyword evidence="14" id="KW-1185">Reference proteome</keyword>
<evidence type="ECO:0000256" key="8">
    <source>
        <dbReference type="ARBA" id="ARBA00022989"/>
    </source>
</evidence>
<dbReference type="InterPro" id="IPR051045">
    <property type="entry name" value="TonB-dependent_transducer"/>
</dbReference>
<reference evidence="13 14" key="1">
    <citation type="journal article" date="2012" name="J. Bacteriol.">
        <title>Draft Genome Sequence of the Purple Photosynthetic Bacterium Phaeospirillum molischianum DSM120, a Particularly Versatile Bacterium.</title>
        <authorList>
            <person name="Duquesne K."/>
            <person name="Prima V."/>
            <person name="Ji B."/>
            <person name="Rouy Z."/>
            <person name="Medigue C."/>
            <person name="Talla E."/>
            <person name="Sturgis J.N."/>
        </authorList>
    </citation>
    <scope>NUCLEOTIDE SEQUENCE [LARGE SCALE GENOMIC DNA]</scope>
    <source>
        <strain evidence="14">DSM120</strain>
    </source>
</reference>
<evidence type="ECO:0000256" key="11">
    <source>
        <dbReference type="SAM" id="Phobius"/>
    </source>
</evidence>
<dbReference type="EMBL" id="CAHP01000023">
    <property type="protein sequence ID" value="CCG41988.1"/>
    <property type="molecule type" value="Genomic_DNA"/>
</dbReference>
<comment type="caution">
    <text evidence="13">The sequence shown here is derived from an EMBL/GenBank/DDBJ whole genome shotgun (WGS) entry which is preliminary data.</text>
</comment>
<proteinExistence type="inferred from homology"/>
<keyword evidence="5" id="KW-0997">Cell inner membrane</keyword>
<dbReference type="Gene3D" id="3.30.1150.10">
    <property type="match status" value="1"/>
</dbReference>
<feature type="compositionally biased region" description="Pro residues" evidence="10">
    <location>
        <begin position="82"/>
        <end position="96"/>
    </location>
</feature>
<dbReference type="GO" id="GO:0015031">
    <property type="term" value="P:protein transport"/>
    <property type="evidence" value="ECO:0007669"/>
    <property type="project" value="UniProtKB-KW"/>
</dbReference>
<keyword evidence="4" id="KW-1003">Cell membrane</keyword>
<keyword evidence="6 11" id="KW-0812">Transmembrane</keyword>
<keyword evidence="9 11" id="KW-0472">Membrane</keyword>
<evidence type="ECO:0000313" key="13">
    <source>
        <dbReference type="EMBL" id="CCG41988.1"/>
    </source>
</evidence>
<dbReference type="eggNOG" id="COG0810">
    <property type="taxonomic scope" value="Bacteria"/>
</dbReference>
<dbReference type="InterPro" id="IPR006260">
    <property type="entry name" value="TonB/TolA_C"/>
</dbReference>
<name>H8FUF0_MAGML</name>
<evidence type="ECO:0000313" key="14">
    <source>
        <dbReference type="Proteomes" id="UP000004169"/>
    </source>
</evidence>
<feature type="region of interest" description="Disordered" evidence="10">
    <location>
        <begin position="60"/>
        <end position="190"/>
    </location>
</feature>
<feature type="compositionally biased region" description="Basic and acidic residues" evidence="10">
    <location>
        <begin position="173"/>
        <end position="183"/>
    </location>
</feature>
<dbReference type="SUPFAM" id="SSF74653">
    <property type="entry name" value="TolA/TonB C-terminal domain"/>
    <property type="match status" value="1"/>
</dbReference>